<organism evidence="2 3">
    <name type="scientific">Capnocytophaga haemolytica</name>
    <dbReference type="NCBI Taxonomy" id="45243"/>
    <lineage>
        <taxon>Bacteria</taxon>
        <taxon>Pseudomonadati</taxon>
        <taxon>Bacteroidota</taxon>
        <taxon>Flavobacteriia</taxon>
        <taxon>Flavobacteriales</taxon>
        <taxon>Flavobacteriaceae</taxon>
        <taxon>Capnocytophaga</taxon>
    </lineage>
</organism>
<sequence length="43" mass="5004">MNTSTETNKMKASALIRSSYKPKKVENKNKETETKTEKKEKDK</sequence>
<dbReference type="Proteomes" id="UP000215539">
    <property type="component" value="Chromosome 1"/>
</dbReference>
<feature type="compositionally biased region" description="Basic and acidic residues" evidence="1">
    <location>
        <begin position="23"/>
        <end position="43"/>
    </location>
</feature>
<proteinExistence type="predicted"/>
<evidence type="ECO:0000256" key="1">
    <source>
        <dbReference type="SAM" id="MobiDB-lite"/>
    </source>
</evidence>
<accession>A0AAX2GWR9</accession>
<reference evidence="2 3" key="1">
    <citation type="submission" date="2017-06" db="EMBL/GenBank/DDBJ databases">
        <authorList>
            <consortium name="Pathogen Informatics"/>
        </authorList>
    </citation>
    <scope>NUCLEOTIDE SEQUENCE [LARGE SCALE GENOMIC DNA]</scope>
    <source>
        <strain evidence="2 3">NCTC12947</strain>
    </source>
</reference>
<dbReference type="AlphaFoldDB" id="A0AAX2GWR9"/>
<protein>
    <submittedName>
        <fullName evidence="2">Uncharacterized protein</fullName>
    </submittedName>
</protein>
<name>A0AAX2GWR9_9FLAO</name>
<gene>
    <name evidence="2" type="ORF">SAMEA44541418_00771</name>
</gene>
<dbReference type="RefSeq" id="WP_257721646.1">
    <property type="nucleotide sequence ID" value="NZ_CP014227.1"/>
</dbReference>
<evidence type="ECO:0000313" key="2">
    <source>
        <dbReference type="EMBL" id="SNV06601.1"/>
    </source>
</evidence>
<dbReference type="EMBL" id="LT906449">
    <property type="protein sequence ID" value="SNV06601.1"/>
    <property type="molecule type" value="Genomic_DNA"/>
</dbReference>
<evidence type="ECO:0000313" key="3">
    <source>
        <dbReference type="Proteomes" id="UP000215539"/>
    </source>
</evidence>
<feature type="region of interest" description="Disordered" evidence="1">
    <location>
        <begin position="1"/>
        <end position="43"/>
    </location>
</feature>